<dbReference type="OMA" id="TYYAVEH"/>
<dbReference type="AlphaFoldDB" id="A0A8T2TIF0"/>
<dbReference type="OrthoDB" id="1869469at2759"/>
<dbReference type="SUPFAM" id="SSF81442">
    <property type="entry name" value="Cytochrome c oxidase subunit I-like"/>
    <property type="match status" value="1"/>
</dbReference>
<feature type="transmembrane region" description="Helical" evidence="1">
    <location>
        <begin position="98"/>
        <end position="118"/>
    </location>
</feature>
<keyword evidence="1" id="KW-0472">Membrane</keyword>
<feature type="transmembrane region" description="Helical" evidence="1">
    <location>
        <begin position="68"/>
        <end position="86"/>
    </location>
</feature>
<evidence type="ECO:0000313" key="4">
    <source>
        <dbReference type="Proteomes" id="UP000825935"/>
    </source>
</evidence>
<protein>
    <recommendedName>
        <fullName evidence="2">Cytochrome oxidase subunit I profile domain-containing protein</fullName>
    </recommendedName>
</protein>
<feature type="domain" description="Cytochrome oxidase subunit I profile" evidence="2">
    <location>
        <begin position="1"/>
        <end position="173"/>
    </location>
</feature>
<feature type="transmembrane region" description="Helical" evidence="1">
    <location>
        <begin position="7"/>
        <end position="26"/>
    </location>
</feature>
<feature type="transmembrane region" description="Helical" evidence="1">
    <location>
        <begin position="149"/>
        <end position="171"/>
    </location>
</feature>
<sequence>MHGTGLTIYRLPLVFWFVSLTTFLLLPSLSMPIDATTMFMPLFCQDMVLLAVLSQLSSKTCLRLFRHGFIFLFTIGGPIGIAFANFRIDIGLDDTYYVLAYFYHASFMGAVFTLFVGFHYRIENLTFSLTNFLVLLGMTYFILDYLDAYIGWNALISFFFYVLVSGIPPFFPW</sequence>
<feature type="transmembrane region" description="Helical" evidence="1">
    <location>
        <begin position="38"/>
        <end position="56"/>
    </location>
</feature>
<dbReference type="Gene3D" id="1.20.210.10">
    <property type="entry name" value="Cytochrome c oxidase-like, subunit I domain"/>
    <property type="match status" value="1"/>
</dbReference>
<keyword evidence="1" id="KW-0812">Transmembrane</keyword>
<gene>
    <name evidence="3" type="ORF">KP509_13G041500</name>
</gene>
<dbReference type="GO" id="GO:0004129">
    <property type="term" value="F:cytochrome-c oxidase activity"/>
    <property type="evidence" value="ECO:0007669"/>
    <property type="project" value="InterPro"/>
</dbReference>
<dbReference type="InterPro" id="IPR023616">
    <property type="entry name" value="Cyt_c_oxase-like_su1_dom"/>
</dbReference>
<keyword evidence="1" id="KW-1133">Transmembrane helix</keyword>
<organism evidence="3 4">
    <name type="scientific">Ceratopteris richardii</name>
    <name type="common">Triangle waterfern</name>
    <dbReference type="NCBI Taxonomy" id="49495"/>
    <lineage>
        <taxon>Eukaryota</taxon>
        <taxon>Viridiplantae</taxon>
        <taxon>Streptophyta</taxon>
        <taxon>Embryophyta</taxon>
        <taxon>Tracheophyta</taxon>
        <taxon>Polypodiopsida</taxon>
        <taxon>Polypodiidae</taxon>
        <taxon>Polypodiales</taxon>
        <taxon>Pteridineae</taxon>
        <taxon>Pteridaceae</taxon>
        <taxon>Parkerioideae</taxon>
        <taxon>Ceratopteris</taxon>
    </lineage>
</organism>
<reference evidence="3" key="1">
    <citation type="submission" date="2021-08" db="EMBL/GenBank/DDBJ databases">
        <title>WGS assembly of Ceratopteris richardii.</title>
        <authorList>
            <person name="Marchant D.B."/>
            <person name="Chen G."/>
            <person name="Jenkins J."/>
            <person name="Shu S."/>
            <person name="Leebens-Mack J."/>
            <person name="Grimwood J."/>
            <person name="Schmutz J."/>
            <person name="Soltis P."/>
            <person name="Soltis D."/>
            <person name="Chen Z.-H."/>
        </authorList>
    </citation>
    <scope>NUCLEOTIDE SEQUENCE</scope>
    <source>
        <strain evidence="3">Whitten #5841</strain>
        <tissue evidence="3">Leaf</tissue>
    </source>
</reference>
<keyword evidence="4" id="KW-1185">Reference proteome</keyword>
<comment type="caution">
    <text evidence="3">The sequence shown here is derived from an EMBL/GenBank/DDBJ whole genome shotgun (WGS) entry which is preliminary data.</text>
</comment>
<dbReference type="EMBL" id="CM035418">
    <property type="protein sequence ID" value="KAH7421124.1"/>
    <property type="molecule type" value="Genomic_DNA"/>
</dbReference>
<name>A0A8T2TIF0_CERRI</name>
<evidence type="ECO:0000259" key="2">
    <source>
        <dbReference type="PROSITE" id="PS50855"/>
    </source>
</evidence>
<evidence type="ECO:0000256" key="1">
    <source>
        <dbReference type="SAM" id="Phobius"/>
    </source>
</evidence>
<accession>A0A8T2TIF0</accession>
<dbReference type="InterPro" id="IPR036927">
    <property type="entry name" value="Cyt_c_oxase-like_su1_sf"/>
</dbReference>
<dbReference type="PROSITE" id="PS50855">
    <property type="entry name" value="COX1"/>
    <property type="match status" value="1"/>
</dbReference>
<proteinExistence type="predicted"/>
<feature type="transmembrane region" description="Helical" evidence="1">
    <location>
        <begin position="125"/>
        <end position="143"/>
    </location>
</feature>
<evidence type="ECO:0000313" key="3">
    <source>
        <dbReference type="EMBL" id="KAH7421124.1"/>
    </source>
</evidence>
<dbReference type="Proteomes" id="UP000825935">
    <property type="component" value="Chromosome 13"/>
</dbReference>